<proteinExistence type="predicted"/>
<dbReference type="HOGENOM" id="CLU_534431_0_0_1"/>
<reference evidence="2 3" key="1">
    <citation type="journal article" date="2012" name="Eukaryot. Cell">
        <title>Draft genome sequence of Wickerhamomyces ciferrii NRRL Y-1031 F-60-10.</title>
        <authorList>
            <person name="Schneider J."/>
            <person name="Andrea H."/>
            <person name="Blom J."/>
            <person name="Jaenicke S."/>
            <person name="Ruckert C."/>
            <person name="Schorsch C."/>
            <person name="Szczepanowski R."/>
            <person name="Farwick M."/>
            <person name="Goesmann A."/>
            <person name="Puhler A."/>
            <person name="Schaffer S."/>
            <person name="Tauch A."/>
            <person name="Kohler T."/>
            <person name="Brinkrolf K."/>
        </authorList>
    </citation>
    <scope>NUCLEOTIDE SEQUENCE [LARGE SCALE GENOMIC DNA]</scope>
    <source>
        <strain evidence="3">ATCC 14091 / BCRC 22168 / CBS 111 / JCM 3599 / NBRC 0793 / NRRL Y-1031 F-60-10</strain>
    </source>
</reference>
<gene>
    <name evidence="2" type="ORF">BN7_89</name>
</gene>
<feature type="region of interest" description="Disordered" evidence="1">
    <location>
        <begin position="75"/>
        <end position="95"/>
    </location>
</feature>
<evidence type="ECO:0000313" key="2">
    <source>
        <dbReference type="EMBL" id="CCH40556.1"/>
    </source>
</evidence>
<comment type="caution">
    <text evidence="2">The sequence shown here is derived from an EMBL/GenBank/DDBJ whole genome shotgun (WGS) entry which is preliminary data.</text>
</comment>
<evidence type="ECO:0000313" key="3">
    <source>
        <dbReference type="Proteomes" id="UP000009328"/>
    </source>
</evidence>
<accession>K0KCD3</accession>
<dbReference type="EMBL" id="CAIF01000001">
    <property type="protein sequence ID" value="CCH40556.1"/>
    <property type="molecule type" value="Genomic_DNA"/>
</dbReference>
<dbReference type="InParanoid" id="K0KCD3"/>
<feature type="compositionally biased region" description="Acidic residues" evidence="1">
    <location>
        <begin position="41"/>
        <end position="54"/>
    </location>
</feature>
<dbReference type="Proteomes" id="UP000009328">
    <property type="component" value="Unassembled WGS sequence"/>
</dbReference>
<organism evidence="2 3">
    <name type="scientific">Wickerhamomyces ciferrii (strain ATCC 14091 / BCRC 22168 / CBS 111 / JCM 3599 / NBRC 0793 / NRRL Y-1031 F-60-10)</name>
    <name type="common">Yeast</name>
    <name type="synonym">Pichia ciferrii</name>
    <dbReference type="NCBI Taxonomy" id="1206466"/>
    <lineage>
        <taxon>Eukaryota</taxon>
        <taxon>Fungi</taxon>
        <taxon>Dikarya</taxon>
        <taxon>Ascomycota</taxon>
        <taxon>Saccharomycotina</taxon>
        <taxon>Saccharomycetes</taxon>
        <taxon>Phaffomycetales</taxon>
        <taxon>Wickerhamomycetaceae</taxon>
        <taxon>Wickerhamomyces</taxon>
    </lineage>
</organism>
<sequence>MGNILEIMRNRATKPRTTMKESVVTPSPSPPKKSVGKENGYESEIDDSESDNDLDPLTLLSGGKTQSIAKLTNKRSNFFENKSNNQNKKLKLPPKPKLNLLKNNNENLNILKKSDSLQKLHMDDQTQAINELNNETPESMVCSQLNNPQAKNDLGYIEYLSKNIENLKDFQFWKEPIYTKPLGDDDIPLEIDLIPGIRQLLTNDDDENNKFDIFNELNIDIIQQEISKINKSLEQNVSIQDIQEFMNKIGGALPHKKITNNDLKLNPMLTLQSINLLILKFKFLVSKVLLSDYSPDKFELIIKIIGLIIMDQKFYINGEFTEINSLLLQIIKWKYYNEKVRSPKTILNFNNILEIWFNLTNELKLFLRFVEVLDENFLVLSRLKKNICLNVFLGNYKDPTELIKIEFTSDDNEFQFILYDYIISKLVDLNNKDPDSFQYNELSKEFICLFKIFSNQNIDLELKSELKIINNELNKLRNKITTSFKNSDQASFKSLLLLITTLLSESDNII</sequence>
<protein>
    <submittedName>
        <fullName evidence="2">Uncharacterized protein</fullName>
    </submittedName>
</protein>
<name>K0KCD3_WICCF</name>
<keyword evidence="3" id="KW-1185">Reference proteome</keyword>
<dbReference type="AlphaFoldDB" id="K0KCD3"/>
<feature type="region of interest" description="Disordered" evidence="1">
    <location>
        <begin position="9"/>
        <end position="61"/>
    </location>
</feature>
<evidence type="ECO:0000256" key="1">
    <source>
        <dbReference type="SAM" id="MobiDB-lite"/>
    </source>
</evidence>